<dbReference type="PANTHER" id="PTHR42745:SF1">
    <property type="entry name" value="ARABINOSE 5-PHOSPHATE ISOMERASE KDSD"/>
    <property type="match status" value="1"/>
</dbReference>
<organism evidence="5 6">
    <name type="scientific">Xanthocytophaga agilis</name>
    <dbReference type="NCBI Taxonomy" id="3048010"/>
    <lineage>
        <taxon>Bacteria</taxon>
        <taxon>Pseudomonadati</taxon>
        <taxon>Bacteroidota</taxon>
        <taxon>Cytophagia</taxon>
        <taxon>Cytophagales</taxon>
        <taxon>Rhodocytophagaceae</taxon>
        <taxon>Xanthocytophaga</taxon>
    </lineage>
</organism>
<feature type="domain" description="CBS" evidence="4">
    <location>
        <begin position="223"/>
        <end position="280"/>
    </location>
</feature>
<sequence length="340" mass="37837">MELYLDSADLKEIETGMKLGFLTGLTTTPTFMHREGVTDVDAMIVNLSKIVPVLQIEALGSTADEIIKDAERQLALGLDPAKTVFKIPVSLEGVKACKALRDRGMMVNVHLVYTIQQAYMAMTAGANYVCVLAGRMQDQGYDALKLIRECVDMINYYGSDAKVMFSSVRNTEHVRNAIELGCHTITVPWKLMKILTDNNFTTVGTQQFFEHTRLVTMRVRDIISDKNPVVKLHDEVLDAVVQMTQSGFGAVSVMKEDGRLLGIFTDGDLRRQLASNGKNLMSQKMSAFEYKTPTTIPADALLNEALAIFKEKQIDTIIVTDNDQVVGMLDIQDMAKWDLI</sequence>
<dbReference type="InterPro" id="IPR050986">
    <property type="entry name" value="GutQ/KpsF_isomerases"/>
</dbReference>
<dbReference type="PROSITE" id="PS51371">
    <property type="entry name" value="CBS"/>
    <property type="match status" value="2"/>
</dbReference>
<keyword evidence="6" id="KW-1185">Reference proteome</keyword>
<accession>A0AAE3R6C8</accession>
<dbReference type="Pfam" id="PF00571">
    <property type="entry name" value="CBS"/>
    <property type="match status" value="2"/>
</dbReference>
<evidence type="ECO:0000259" key="4">
    <source>
        <dbReference type="PROSITE" id="PS51371"/>
    </source>
</evidence>
<dbReference type="PANTHER" id="PTHR42745">
    <property type="match status" value="1"/>
</dbReference>
<dbReference type="GO" id="GO:0005975">
    <property type="term" value="P:carbohydrate metabolic process"/>
    <property type="evidence" value="ECO:0007669"/>
    <property type="project" value="InterPro"/>
</dbReference>
<dbReference type="InterPro" id="IPR013785">
    <property type="entry name" value="Aldolase_TIM"/>
</dbReference>
<feature type="domain" description="CBS" evidence="4">
    <location>
        <begin position="285"/>
        <end position="340"/>
    </location>
</feature>
<dbReference type="Proteomes" id="UP001232063">
    <property type="component" value="Unassembled WGS sequence"/>
</dbReference>
<dbReference type="InterPro" id="IPR000644">
    <property type="entry name" value="CBS_dom"/>
</dbReference>
<keyword evidence="1 3" id="KW-0129">CBS domain</keyword>
<dbReference type="InterPro" id="IPR046342">
    <property type="entry name" value="CBS_dom_sf"/>
</dbReference>
<proteinExistence type="predicted"/>
<dbReference type="SUPFAM" id="SSF51569">
    <property type="entry name" value="Aldolase"/>
    <property type="match status" value="1"/>
</dbReference>
<dbReference type="SUPFAM" id="SSF54631">
    <property type="entry name" value="CBS-domain pair"/>
    <property type="match status" value="1"/>
</dbReference>
<dbReference type="InterPro" id="IPR001585">
    <property type="entry name" value="TAL/FSA"/>
</dbReference>
<dbReference type="RefSeq" id="WP_314515975.1">
    <property type="nucleotide sequence ID" value="NZ_JASJOU010000012.1"/>
</dbReference>
<dbReference type="Gene3D" id="3.20.20.70">
    <property type="entry name" value="Aldolase class I"/>
    <property type="match status" value="1"/>
</dbReference>
<dbReference type="Pfam" id="PF00923">
    <property type="entry name" value="TAL_FSA"/>
    <property type="match status" value="1"/>
</dbReference>
<evidence type="ECO:0000256" key="3">
    <source>
        <dbReference type="PROSITE-ProRule" id="PRU00703"/>
    </source>
</evidence>
<evidence type="ECO:0000313" key="6">
    <source>
        <dbReference type="Proteomes" id="UP001232063"/>
    </source>
</evidence>
<dbReference type="EMBL" id="JASJOU010000012">
    <property type="protein sequence ID" value="MDJ1504569.1"/>
    <property type="molecule type" value="Genomic_DNA"/>
</dbReference>
<evidence type="ECO:0000313" key="5">
    <source>
        <dbReference type="EMBL" id="MDJ1504569.1"/>
    </source>
</evidence>
<reference evidence="5" key="1">
    <citation type="submission" date="2023-05" db="EMBL/GenBank/DDBJ databases">
        <authorList>
            <person name="Zhang X."/>
        </authorList>
    </citation>
    <scope>NUCLEOTIDE SEQUENCE</scope>
    <source>
        <strain evidence="5">BD1B2-1</strain>
    </source>
</reference>
<evidence type="ECO:0000256" key="1">
    <source>
        <dbReference type="ARBA" id="ARBA00023122"/>
    </source>
</evidence>
<dbReference type="Gene3D" id="3.10.580.10">
    <property type="entry name" value="CBS-domain"/>
    <property type="match status" value="1"/>
</dbReference>
<name>A0AAE3R6C8_9BACT</name>
<evidence type="ECO:0000256" key="2">
    <source>
        <dbReference type="ARBA" id="ARBA00023270"/>
    </source>
</evidence>
<gene>
    <name evidence="5" type="ORF">QNI22_28165</name>
</gene>
<protein>
    <submittedName>
        <fullName evidence="5">Transaldolase family protein</fullName>
    </submittedName>
</protein>
<dbReference type="SMART" id="SM00116">
    <property type="entry name" value="CBS"/>
    <property type="match status" value="2"/>
</dbReference>
<dbReference type="AlphaFoldDB" id="A0AAE3R6C8"/>
<keyword evidence="2" id="KW-0704">Schiff base</keyword>
<comment type="caution">
    <text evidence="5">The sequence shown here is derived from an EMBL/GenBank/DDBJ whole genome shotgun (WGS) entry which is preliminary data.</text>
</comment>